<feature type="compositionally biased region" description="Low complexity" evidence="1">
    <location>
        <begin position="789"/>
        <end position="798"/>
    </location>
</feature>
<feature type="compositionally biased region" description="Low complexity" evidence="1">
    <location>
        <begin position="1352"/>
        <end position="1380"/>
    </location>
</feature>
<feature type="compositionally biased region" description="Polar residues" evidence="1">
    <location>
        <begin position="1077"/>
        <end position="1112"/>
    </location>
</feature>
<dbReference type="SMART" id="SM00829">
    <property type="entry name" value="PKS_ER"/>
    <property type="match status" value="1"/>
</dbReference>
<feature type="compositionally biased region" description="Acidic residues" evidence="1">
    <location>
        <begin position="779"/>
        <end position="788"/>
    </location>
</feature>
<feature type="region of interest" description="Disordered" evidence="1">
    <location>
        <begin position="988"/>
        <end position="1251"/>
    </location>
</feature>
<dbReference type="InterPro" id="IPR011032">
    <property type="entry name" value="GroES-like_sf"/>
</dbReference>
<feature type="compositionally biased region" description="Low complexity" evidence="1">
    <location>
        <begin position="818"/>
        <end position="829"/>
    </location>
</feature>
<feature type="region of interest" description="Disordered" evidence="1">
    <location>
        <begin position="592"/>
        <end position="880"/>
    </location>
</feature>
<dbReference type="GeneID" id="24109849"/>
<feature type="compositionally biased region" description="Polar residues" evidence="1">
    <location>
        <begin position="913"/>
        <end position="923"/>
    </location>
</feature>
<feature type="compositionally biased region" description="Polar residues" evidence="1">
    <location>
        <begin position="761"/>
        <end position="772"/>
    </location>
</feature>
<dbReference type="SUPFAM" id="SSF51735">
    <property type="entry name" value="NAD(P)-binding Rossmann-fold domains"/>
    <property type="match status" value="1"/>
</dbReference>
<evidence type="ECO:0000313" key="3">
    <source>
        <dbReference type="EMBL" id="GAC96983.1"/>
    </source>
</evidence>
<feature type="region of interest" description="Disordered" evidence="1">
    <location>
        <begin position="1564"/>
        <end position="1593"/>
    </location>
</feature>
<feature type="region of interest" description="Disordered" evidence="1">
    <location>
        <begin position="1322"/>
        <end position="1541"/>
    </location>
</feature>
<feature type="compositionally biased region" description="Low complexity" evidence="1">
    <location>
        <begin position="514"/>
        <end position="524"/>
    </location>
</feature>
<dbReference type="EMBL" id="DF238808">
    <property type="protein sequence ID" value="GAC96983.1"/>
    <property type="molecule type" value="Genomic_DNA"/>
</dbReference>
<gene>
    <name evidence="3" type="ORF">PHSY_004567</name>
</gene>
<dbReference type="InterPro" id="IPR036291">
    <property type="entry name" value="NAD(P)-bd_dom_sf"/>
</dbReference>
<name>R9P6E5_PSEHS</name>
<evidence type="ECO:0000313" key="4">
    <source>
        <dbReference type="Proteomes" id="UP000014071"/>
    </source>
</evidence>
<dbReference type="OrthoDB" id="201656at2759"/>
<feature type="region of interest" description="Disordered" evidence="1">
    <location>
        <begin position="565"/>
        <end position="584"/>
    </location>
</feature>
<proteinExistence type="predicted"/>
<dbReference type="InterPro" id="IPR050700">
    <property type="entry name" value="YIM1/Zinc_Alcohol_DH_Fams"/>
</dbReference>
<feature type="region of interest" description="Disordered" evidence="1">
    <location>
        <begin position="1610"/>
        <end position="1735"/>
    </location>
</feature>
<dbReference type="HOGENOM" id="CLU_229901_0_0_1"/>
<sequence>MRIACHQAAACLVSDFGIFFRCSDADAARLSRNPSIMSKHSFMDTILNRPSQRYTEPQQAKPSRNARYQTPHDLPNAPNKPDSILAGTMFTGAGPGALNQSNGNNYSRAPSVMSGKSNTSRFSIFRKKNRAPSVSGGSVYYDGASSVAPTDITSTARKGRWWESGTRNTYTSRPPSIAGSVFSEPEASGPPGFPRISDSMHASAPARGARSDYGGGSSNRKRYSSQPGVPVTYQPASKASMSSMKRQSGVTPLGQQAPNLMRQASSASLVRSQSNATSNTDLNRPVSPAASMGRRQSQTRLAPSASSDWNSFVKSMSGTEVAKTWEQMPTLAPKPPRTSEKRSSVVANRIRKELEQDAQYQQVQRDPGVVQQDLLARAASQVIGAMPPTPASPPSEAHTAPLRLQPGQVVMPISPVASNSSLNVAHYPSSMALQASTAVNGAGSQASVNVPQNVATVTVAQSPQPPQQYVHPQAVAHPSNGAVPSDPSHQSTGAAPPLAKPQQAMPASIPTHRASASPPLQQQAAPIPTQTYAPVAVPAPRVVAQAPTSPPSVAAVLPPAADGAVPQVPVPSVQPSAPAATPTTTAQYLADRVNEQESAGEQADSREVSSDESEDSDDTSSEEGLVGGGQPTLDVVAEEDEELSSVGGHQYHHEMRSRQSAKGKGLSRNYGDYEARLHSRHASATSQQEDVREGELPVAPSGVSIQVTDARDLPISATASEKTENPTVHEAPAVAPALAMGPPQLGATDRPKLVSRASEMSDYQSAASDSGTATKQDRDQDDEDEGDADAAASLARAKIGTKTSRESMSTDAASIAPSQRQSVRTTRSSMPPTAQRRLSELSLGASFAASGILRRPESTRRRTGGSDSGADLSDDDADLRAEALAEQDRLRKMNVGEDFFGPSLSTILDKFGGSTSMDSSVSKVESRHERPSVPATSASEIHAEAQQVINEVRQNRADATSEGKKRNSTDTAGMAPSVAAVWLLNQAQSTNDSSPARAMSDEAGDETITSSILRASAANNVASPPVTDSPERPKVSVLNRPRPTPKRPREMGGVSIAEGRLESEPPLEPVTVEDTRSTLPISVSQTSMQSVDVSTGSVNSDSATPTKASTPIASKDTPSPSKSALKPKSSRSLADTLFTLSFRSPSKDKKEKKDKKKKEKEEKKERKEKGKHSRKVSVDSIGSASIQSERSSTVGSDSAMSSPSAKVLGKQRIADNANTSTAPPAAITTQQQNGMVPSETVNTFATPPQSMANLQGMAGAATSPEKFHTAHDLKALADTSIPVYPTETVQAPLMPNGAATADARPEHQRQLSQQINSMDGFGSFALPQLDQRKATAMPAVNGTTKKEEAVEPSAPADASPAPSLSQNASVNGVGNGSSSVPTLSQASIASTALTSPDSEAAPQAIAAEREMPQPALAVASSSPLEASEKKLPMPPPPQPEEVMARTIEDQTPTGKPIAAPGVGINLIPPTPPALESRDSFTSSQVPGTPTIEEYDEYITPQRPSLMSRSSSQRTAVRADSKPDGASEGLSRSRSMAPARKGMWTEYKGKGLSLPPGLVATTIDSSALRRMSTQDKKAPSQPVAAAASSAATPALPAAPALAQNVVTAPLPLLDSPARPARSTPSPSPKSRRSSGSLGGSPQRSSPVHTSPSMNRIMADAPPVPQIPAGYQAPGSVSSSPSRPYAYSGATSEHDWDSRSASPAPSAVPSQSGRSVGSHVSSSVHSASYRSSPRPEFTYVNHHELSPYAKKMRSLSPSPAMPTLSQTGNRHSLMSAINEWESQVPEPEAPVVGLSPYPSRPVSPSPSPYPTLPASTVSRSSSVISSVSSPAVVRNAPLGASTNQYLSPPIARSRMSADELSTVSESAIESLNAGSVVGRPSGPPSASSSSPSASQSALSLSSTVQTSMPTVPTSYRPNKDPKRFSTNADDLLNSRTTMQTVAVTSGAFATRSKSVRRKKSVDLNGNEVPEHLQDDLAQTTLSVTAHTPPPRKIGSHQVLVQVIAVAIDEMDKLLLREKVRAENAFGFVPGRSFCGRIVECGYEVKKMRKGDVVFGLQDSRKSGALAEFMVVDHNRICHAPSDCLTTEQIAALPSAGVMAHQLIQNHCSQLQRGARVLILNAHDGIGLLTMQESVGLGLVIVAQCPPSISDGVAVCQANGAHEVVIGEPLWAINSLHESSFDLIVDTVGGRKIYDASRRILGTDGQFCTCFGDEHGTTNPNLRSHLRSLRRAFFKKDKKNIGYEWVGVDTAEDCKEALEAVKRAAEGGNICPRLRSVLPFADAGRAFDGERRNGDDEPGAIVVRVS</sequence>
<dbReference type="Pfam" id="PF13602">
    <property type="entry name" value="ADH_zinc_N_2"/>
    <property type="match status" value="1"/>
</dbReference>
<dbReference type="PANTHER" id="PTHR11695">
    <property type="entry name" value="ALCOHOL DEHYDROGENASE RELATED"/>
    <property type="match status" value="1"/>
</dbReference>
<feature type="domain" description="Enoyl reductase (ER)" evidence="2">
    <location>
        <begin position="1972"/>
        <end position="2300"/>
    </location>
</feature>
<dbReference type="Proteomes" id="UP000014071">
    <property type="component" value="Unassembled WGS sequence"/>
</dbReference>
<feature type="region of interest" description="Disordered" evidence="1">
    <location>
        <begin position="1294"/>
        <end position="1313"/>
    </location>
</feature>
<feature type="compositionally biased region" description="Pro residues" evidence="1">
    <location>
        <begin position="1796"/>
        <end position="1809"/>
    </location>
</feature>
<feature type="region of interest" description="Disordered" evidence="1">
    <location>
        <begin position="166"/>
        <end position="310"/>
    </location>
</feature>
<dbReference type="STRING" id="1305764.R9P6E5"/>
<accession>R9P6E5</accession>
<feature type="compositionally biased region" description="Polar residues" evidence="1">
    <location>
        <begin position="1381"/>
        <end position="1397"/>
    </location>
</feature>
<dbReference type="Gene3D" id="3.40.50.720">
    <property type="entry name" value="NAD(P)-binding Rossmann-like Domain"/>
    <property type="match status" value="1"/>
</dbReference>
<reference evidence="4" key="1">
    <citation type="journal article" date="2013" name="Genome Announc.">
        <title>Draft genome sequence of the basidiomycetous yeast-like fungus Pseudozyma hubeiensis SY62, which produces an abundant amount of the biosurfactant mannosylerythritol lipids.</title>
        <authorList>
            <person name="Konishi M."/>
            <person name="Hatada Y."/>
            <person name="Horiuchi J."/>
        </authorList>
    </citation>
    <scope>NUCLEOTIDE SEQUENCE [LARGE SCALE GENOMIC DNA]</scope>
    <source>
        <strain evidence="4">SY62</strain>
    </source>
</reference>
<dbReference type="SUPFAM" id="SSF50129">
    <property type="entry name" value="GroES-like"/>
    <property type="match status" value="1"/>
</dbReference>
<feature type="compositionally biased region" description="Polar residues" evidence="1">
    <location>
        <begin position="48"/>
        <end position="68"/>
    </location>
</feature>
<feature type="compositionally biased region" description="Polar residues" evidence="1">
    <location>
        <begin position="1180"/>
        <end position="1204"/>
    </location>
</feature>
<feature type="compositionally biased region" description="Low complexity" evidence="1">
    <location>
        <begin position="1118"/>
        <end position="1134"/>
    </location>
</feature>
<feature type="region of interest" description="Disordered" evidence="1">
    <location>
        <begin position="1779"/>
        <end position="1819"/>
    </location>
</feature>
<dbReference type="Pfam" id="PF08240">
    <property type="entry name" value="ADH_N"/>
    <property type="match status" value="1"/>
</dbReference>
<feature type="region of interest" description="Disordered" evidence="1">
    <location>
        <begin position="47"/>
        <end position="79"/>
    </location>
</feature>
<evidence type="ECO:0000256" key="1">
    <source>
        <dbReference type="SAM" id="MobiDB-lite"/>
    </source>
</evidence>
<feature type="region of interest" description="Disordered" evidence="1">
    <location>
        <begin position="911"/>
        <end position="973"/>
    </location>
</feature>
<feature type="compositionally biased region" description="Polar residues" evidence="1">
    <location>
        <begin position="234"/>
        <end position="282"/>
    </location>
</feature>
<dbReference type="InterPro" id="IPR013154">
    <property type="entry name" value="ADH-like_N"/>
</dbReference>
<dbReference type="RefSeq" id="XP_012190570.1">
    <property type="nucleotide sequence ID" value="XM_012335180.1"/>
</dbReference>
<keyword evidence="4" id="KW-1185">Reference proteome</keyword>
<feature type="region of interest" description="Disordered" evidence="1">
    <location>
        <begin position="459"/>
        <end position="524"/>
    </location>
</feature>
<feature type="region of interest" description="Disordered" evidence="1">
    <location>
        <begin position="1872"/>
        <end position="1927"/>
    </location>
</feature>
<feature type="compositionally biased region" description="Basic and acidic residues" evidence="1">
    <location>
        <begin position="953"/>
        <end position="968"/>
    </location>
</feature>
<feature type="compositionally biased region" description="Polar residues" evidence="1">
    <location>
        <begin position="1216"/>
        <end position="1251"/>
    </location>
</feature>
<organism evidence="3 4">
    <name type="scientific">Pseudozyma hubeiensis (strain SY62)</name>
    <name type="common">Yeast</name>
    <dbReference type="NCBI Taxonomy" id="1305764"/>
    <lineage>
        <taxon>Eukaryota</taxon>
        <taxon>Fungi</taxon>
        <taxon>Dikarya</taxon>
        <taxon>Basidiomycota</taxon>
        <taxon>Ustilaginomycotina</taxon>
        <taxon>Ustilaginomycetes</taxon>
        <taxon>Ustilaginales</taxon>
        <taxon>Ustilaginaceae</taxon>
        <taxon>Pseudozyma</taxon>
    </lineage>
</organism>
<dbReference type="GO" id="GO:0005739">
    <property type="term" value="C:mitochondrion"/>
    <property type="evidence" value="ECO:0007669"/>
    <property type="project" value="TreeGrafter"/>
</dbReference>
<feature type="compositionally biased region" description="Polar residues" evidence="1">
    <location>
        <begin position="294"/>
        <end position="310"/>
    </location>
</feature>
<dbReference type="InterPro" id="IPR020843">
    <property type="entry name" value="ER"/>
</dbReference>
<feature type="compositionally biased region" description="Low complexity" evidence="1">
    <location>
        <begin position="1872"/>
        <end position="1905"/>
    </location>
</feature>
<feature type="compositionally biased region" description="Basic and acidic residues" evidence="1">
    <location>
        <begin position="1159"/>
        <end position="1168"/>
    </location>
</feature>
<dbReference type="GO" id="GO:0016491">
    <property type="term" value="F:oxidoreductase activity"/>
    <property type="evidence" value="ECO:0007669"/>
    <property type="project" value="InterPro"/>
</dbReference>
<feature type="compositionally biased region" description="Low complexity" evidence="1">
    <location>
        <begin position="1614"/>
        <end position="1623"/>
    </location>
</feature>
<feature type="compositionally biased region" description="Acidic residues" evidence="1">
    <location>
        <begin position="610"/>
        <end position="621"/>
    </location>
</feature>
<dbReference type="eggNOG" id="KOG1198">
    <property type="taxonomic scope" value="Eukaryota"/>
</dbReference>
<feature type="compositionally biased region" description="Polar residues" evidence="1">
    <location>
        <begin position="1501"/>
        <end position="1514"/>
    </location>
</feature>
<feature type="compositionally biased region" description="Low complexity" evidence="1">
    <location>
        <begin position="1810"/>
        <end position="1819"/>
    </location>
</feature>
<feature type="compositionally biased region" description="Low complexity" evidence="1">
    <location>
        <begin position="1697"/>
        <end position="1730"/>
    </location>
</feature>
<dbReference type="PANTHER" id="PTHR11695:SF294">
    <property type="entry name" value="RETICULON-4-INTERACTING PROTEIN 1, MITOCHONDRIAL"/>
    <property type="match status" value="1"/>
</dbReference>
<protein>
    <recommendedName>
        <fullName evidence="2">Enoyl reductase (ER) domain-containing protein</fullName>
    </recommendedName>
</protein>
<dbReference type="Gene3D" id="3.90.180.10">
    <property type="entry name" value="Medium-chain alcohol dehydrogenases, catalytic domain"/>
    <property type="match status" value="1"/>
</dbReference>
<feature type="compositionally biased region" description="Low complexity" evidence="1">
    <location>
        <begin position="1632"/>
        <end position="1645"/>
    </location>
</feature>
<feature type="compositionally biased region" description="Polar residues" evidence="1">
    <location>
        <begin position="1007"/>
        <end position="1022"/>
    </location>
</feature>
<evidence type="ECO:0000259" key="2">
    <source>
        <dbReference type="SMART" id="SM00829"/>
    </source>
</evidence>
<feature type="compositionally biased region" description="Low complexity" evidence="1">
    <location>
        <begin position="1578"/>
        <end position="1593"/>
    </location>
</feature>